<dbReference type="EMBL" id="JBFOLJ010000012">
    <property type="protein sequence ID" value="KAL2489437.1"/>
    <property type="molecule type" value="Genomic_DNA"/>
</dbReference>
<proteinExistence type="predicted"/>
<gene>
    <name evidence="6" type="ORF">Fot_42729</name>
</gene>
<dbReference type="PROSITE" id="PS51005">
    <property type="entry name" value="NAC"/>
    <property type="match status" value="1"/>
</dbReference>
<evidence type="ECO:0000256" key="3">
    <source>
        <dbReference type="ARBA" id="ARBA00023163"/>
    </source>
</evidence>
<dbReference type="GO" id="GO:0003677">
    <property type="term" value="F:DNA binding"/>
    <property type="evidence" value="ECO:0007669"/>
    <property type="project" value="UniProtKB-KW"/>
</dbReference>
<dbReference type="AlphaFoldDB" id="A0ABD1RM08"/>
<evidence type="ECO:0000313" key="6">
    <source>
        <dbReference type="EMBL" id="KAL2489437.1"/>
    </source>
</evidence>
<dbReference type="PANTHER" id="PTHR31719:SF130">
    <property type="entry name" value="NAC DOMAIN-CONTAINING PROTEIN 18"/>
    <property type="match status" value="1"/>
</dbReference>
<dbReference type="PANTHER" id="PTHR31719">
    <property type="entry name" value="NAC TRANSCRIPTION FACTOR 56"/>
    <property type="match status" value="1"/>
</dbReference>
<evidence type="ECO:0000259" key="5">
    <source>
        <dbReference type="PROSITE" id="PS51005"/>
    </source>
</evidence>
<dbReference type="Proteomes" id="UP001604277">
    <property type="component" value="Unassembled WGS sequence"/>
</dbReference>
<organism evidence="6 7">
    <name type="scientific">Forsythia ovata</name>
    <dbReference type="NCBI Taxonomy" id="205694"/>
    <lineage>
        <taxon>Eukaryota</taxon>
        <taxon>Viridiplantae</taxon>
        <taxon>Streptophyta</taxon>
        <taxon>Embryophyta</taxon>
        <taxon>Tracheophyta</taxon>
        <taxon>Spermatophyta</taxon>
        <taxon>Magnoliopsida</taxon>
        <taxon>eudicotyledons</taxon>
        <taxon>Gunneridae</taxon>
        <taxon>Pentapetalae</taxon>
        <taxon>asterids</taxon>
        <taxon>lamiids</taxon>
        <taxon>Lamiales</taxon>
        <taxon>Oleaceae</taxon>
        <taxon>Forsythieae</taxon>
        <taxon>Forsythia</taxon>
    </lineage>
</organism>
<evidence type="ECO:0000256" key="2">
    <source>
        <dbReference type="ARBA" id="ARBA00023125"/>
    </source>
</evidence>
<keyword evidence="2" id="KW-0238">DNA-binding</keyword>
<dbReference type="Pfam" id="PF02365">
    <property type="entry name" value="NAM"/>
    <property type="match status" value="1"/>
</dbReference>
<evidence type="ECO:0000256" key="1">
    <source>
        <dbReference type="ARBA" id="ARBA00023015"/>
    </source>
</evidence>
<name>A0ABD1RM08_9LAMI</name>
<feature type="domain" description="NAC" evidence="5">
    <location>
        <begin position="11"/>
        <end position="143"/>
    </location>
</feature>
<protein>
    <submittedName>
        <fullName evidence="6">NAC transcription factor 29-like</fullName>
    </submittedName>
</protein>
<comment type="caution">
    <text evidence="6">The sequence shown here is derived from an EMBL/GenBank/DDBJ whole genome shotgun (WGS) entry which is preliminary data.</text>
</comment>
<accession>A0ABD1RM08</accession>
<keyword evidence="4" id="KW-0539">Nucleus</keyword>
<dbReference type="SUPFAM" id="SSF101941">
    <property type="entry name" value="NAC domain"/>
    <property type="match status" value="1"/>
</dbReference>
<keyword evidence="7" id="KW-1185">Reference proteome</keyword>
<dbReference type="InterPro" id="IPR036093">
    <property type="entry name" value="NAC_dom_sf"/>
</dbReference>
<dbReference type="Gene3D" id="2.170.150.80">
    <property type="entry name" value="NAC domain"/>
    <property type="match status" value="1"/>
</dbReference>
<evidence type="ECO:0000313" key="7">
    <source>
        <dbReference type="Proteomes" id="UP001604277"/>
    </source>
</evidence>
<reference evidence="7" key="1">
    <citation type="submission" date="2024-07" db="EMBL/GenBank/DDBJ databases">
        <title>Two chromosome-level genome assemblies of Korean endemic species Abeliophyllum distichum and Forsythia ovata (Oleaceae).</title>
        <authorList>
            <person name="Jang H."/>
        </authorList>
    </citation>
    <scope>NUCLEOTIDE SEQUENCE [LARGE SCALE GENOMIC DNA]</scope>
</reference>
<sequence>MGPPAIGSPGCPSEIGLYWTDEEVVMLLDKYTLGLPLPSNVIDYVNPFQYIPSNLPDGIWFLVPSSETKETDCGFWKSKGDDCEIYSNSLISGWRTTLEFFEGQAPHEQRTDWLMQEYRVTQKALCNKSKTKESKSLCRIFFCSERSPRNEMHPKDCKTAVDVKHNESVASIIQTTNSTSMQDSTTESEAKRVSEVELIPVADRLPNYSPEYFPELECNLGGSLLELDDLKDSKSHTSSSENSSCPSIASDEYHNATTLLWDLDEEYGKDMQEKGSSLRNTFIAPVRKSEVVLRSAPSGSLLGVGDIVTRSTSERSLTGSTVEASLTGERVLEYTTKQKKPDNVAAPSTSHKEAVLNAKKEASADRMEKIRKYLCFAPF</sequence>
<evidence type="ECO:0000256" key="4">
    <source>
        <dbReference type="ARBA" id="ARBA00023242"/>
    </source>
</evidence>
<dbReference type="InterPro" id="IPR003441">
    <property type="entry name" value="NAC-dom"/>
</dbReference>
<keyword evidence="3" id="KW-0804">Transcription</keyword>
<keyword evidence="1" id="KW-0805">Transcription regulation</keyword>